<dbReference type="GeneID" id="41714677"/>
<dbReference type="AlphaFoldDB" id="A0A510DTN4"/>
<keyword evidence="2" id="KW-1133">Transmembrane helix</keyword>
<protein>
    <submittedName>
        <fullName evidence="3">Molybdate/tungstate-binding protein WtpA</fullName>
    </submittedName>
</protein>
<dbReference type="GO" id="GO:0015689">
    <property type="term" value="P:molybdate ion transport"/>
    <property type="evidence" value="ECO:0007669"/>
    <property type="project" value="TreeGrafter"/>
</dbReference>
<dbReference type="PANTHER" id="PTHR30632:SF16">
    <property type="entry name" value="MOLYBDATE_TUNGSTATE-BINDING PROTEIN WTPA"/>
    <property type="match status" value="1"/>
</dbReference>
<dbReference type="EMBL" id="AP018929">
    <property type="protein sequence ID" value="BBG23586.1"/>
    <property type="molecule type" value="Genomic_DNA"/>
</dbReference>
<comment type="similarity">
    <text evidence="1">Belongs to the bacterial solute-binding protein 1 family. WtpA subfamily.</text>
</comment>
<gene>
    <name evidence="3" type="ORF">IC006_0874</name>
</gene>
<keyword evidence="2" id="KW-0812">Transmembrane</keyword>
<evidence type="ECO:0000313" key="3">
    <source>
        <dbReference type="EMBL" id="BBG23586.1"/>
    </source>
</evidence>
<feature type="transmembrane region" description="Helical" evidence="2">
    <location>
        <begin position="12"/>
        <end position="36"/>
    </location>
</feature>
<proteinExistence type="inferred from homology"/>
<evidence type="ECO:0000313" key="4">
    <source>
        <dbReference type="Proteomes" id="UP000322983"/>
    </source>
</evidence>
<evidence type="ECO:0000256" key="1">
    <source>
        <dbReference type="ARBA" id="ARBA00009438"/>
    </source>
</evidence>
<keyword evidence="2" id="KW-0472">Membrane</keyword>
<keyword evidence="4" id="KW-1185">Reference proteome</keyword>
<reference evidence="3 4" key="1">
    <citation type="journal article" date="2020" name="Int. J. Syst. Evol. Microbiol.">
        <title>Sulfuracidifex tepidarius gen. nov., sp. nov. and transfer of Sulfolobus metallicus Huber and Stetter 1992 to the genus Sulfuracidifex as Sulfuracidifex metallicus comb. nov.</title>
        <authorList>
            <person name="Itoh T."/>
            <person name="Miura T."/>
            <person name="Sakai H.D."/>
            <person name="Kato S."/>
            <person name="Ohkuma M."/>
            <person name="Takashina T."/>
        </authorList>
    </citation>
    <scope>NUCLEOTIDE SEQUENCE [LARGE SCALE GENOMIC DNA]</scope>
    <source>
        <strain evidence="3 4">IC-006</strain>
    </source>
</reference>
<accession>A0A510DTN4</accession>
<dbReference type="RefSeq" id="WP_149528389.1">
    <property type="nucleotide sequence ID" value="NZ_AP018929.1"/>
</dbReference>
<dbReference type="Pfam" id="PF13531">
    <property type="entry name" value="SBP_bac_11"/>
    <property type="match status" value="1"/>
</dbReference>
<organism evidence="3 4">
    <name type="scientific">Sulfuracidifex tepidarius</name>
    <dbReference type="NCBI Taxonomy" id="1294262"/>
    <lineage>
        <taxon>Archaea</taxon>
        <taxon>Thermoproteota</taxon>
        <taxon>Thermoprotei</taxon>
        <taxon>Sulfolobales</taxon>
        <taxon>Sulfolobaceae</taxon>
        <taxon>Sulfuracidifex</taxon>
    </lineage>
</organism>
<dbReference type="Proteomes" id="UP000322983">
    <property type="component" value="Chromosome"/>
</dbReference>
<dbReference type="SUPFAM" id="SSF53850">
    <property type="entry name" value="Periplasmic binding protein-like II"/>
    <property type="match status" value="1"/>
</dbReference>
<dbReference type="GO" id="GO:0030973">
    <property type="term" value="F:molybdate ion binding"/>
    <property type="evidence" value="ECO:0007669"/>
    <property type="project" value="TreeGrafter"/>
</dbReference>
<sequence length="384" mass="42503">MTLRRKSNKERALSKIQAVVIVVIILVAIAGIGIYLTTKHSSTTSSTTSSSPSTTSSVPTTSTVLTIYVAGAYKAIFNYLASQYQKSTGVTVKVVPGGSFGLAGEIAKETPVPTNLFVPVAFIQAVQLEDTRDPGWAIAFISDHMSLVYTNATTMNPYWGQLYSNYTMAMKTNETTYWNNFFTLLSTHFSMGISIPSSDPEGLYGDLILQMAGKLYSPDHNQYYYCNLAYNVSHEVKTAPSTANFVPDLKAGTLDFVFSYVSYAVSQHFMYLKLPHWLNFGYYPNELSWYHSFSYVITESGEHYTIPGGPVYLYITIPEGASNVNQSINFIEFLVKNVNELSQFSVTPITHPVLYYQSKSDVPSQILNMLNNGELTYGGNFSAA</sequence>
<dbReference type="STRING" id="1294262.GCA_001316085_01550"/>
<dbReference type="Gene3D" id="3.40.190.10">
    <property type="entry name" value="Periplasmic binding protein-like II"/>
    <property type="match status" value="2"/>
</dbReference>
<dbReference type="InterPro" id="IPR050682">
    <property type="entry name" value="ModA/WtpA"/>
</dbReference>
<evidence type="ECO:0000256" key="2">
    <source>
        <dbReference type="SAM" id="Phobius"/>
    </source>
</evidence>
<dbReference type="OrthoDB" id="7820at2157"/>
<dbReference type="PANTHER" id="PTHR30632">
    <property type="entry name" value="MOLYBDATE-BINDING PERIPLASMIC PROTEIN"/>
    <property type="match status" value="1"/>
</dbReference>
<dbReference type="KEGG" id="step:IC006_0874"/>
<name>A0A510DTN4_9CREN</name>